<dbReference type="Gene3D" id="2.60.120.10">
    <property type="entry name" value="Jelly Rolls"/>
    <property type="match status" value="1"/>
</dbReference>
<gene>
    <name evidence="1" type="ORF">UFOPK3610_01057</name>
</gene>
<proteinExistence type="predicted"/>
<dbReference type="PANTHER" id="PTHR36156:SF2">
    <property type="entry name" value="CUPIN TYPE-2 DOMAIN-CONTAINING PROTEIN"/>
    <property type="match status" value="1"/>
</dbReference>
<dbReference type="InterPro" id="IPR011051">
    <property type="entry name" value="RmlC_Cupin_sf"/>
</dbReference>
<dbReference type="PANTHER" id="PTHR36156">
    <property type="entry name" value="SLR2101 PROTEIN"/>
    <property type="match status" value="1"/>
</dbReference>
<reference evidence="1" key="1">
    <citation type="submission" date="2020-05" db="EMBL/GenBank/DDBJ databases">
        <authorList>
            <person name="Chiriac C."/>
            <person name="Salcher M."/>
            <person name="Ghai R."/>
            <person name="Kavagutti S V."/>
        </authorList>
    </citation>
    <scope>NUCLEOTIDE SEQUENCE</scope>
</reference>
<dbReference type="CDD" id="cd02231">
    <property type="entry name" value="cupin_BLL6423-like"/>
    <property type="match status" value="1"/>
</dbReference>
<protein>
    <submittedName>
        <fullName evidence="1">Unannotated protein</fullName>
    </submittedName>
</protein>
<name>A0A6J7H773_9ZZZZ</name>
<dbReference type="Gene3D" id="2.20.70.150">
    <property type="match status" value="1"/>
</dbReference>
<organism evidence="1">
    <name type="scientific">freshwater metagenome</name>
    <dbReference type="NCBI Taxonomy" id="449393"/>
    <lineage>
        <taxon>unclassified sequences</taxon>
        <taxon>metagenomes</taxon>
        <taxon>ecological metagenomes</taxon>
    </lineage>
</organism>
<dbReference type="InterPro" id="IPR014710">
    <property type="entry name" value="RmlC-like_jellyroll"/>
</dbReference>
<dbReference type="EMBL" id="CAFBMR010000038">
    <property type="protein sequence ID" value="CAB4914928.1"/>
    <property type="molecule type" value="Genomic_DNA"/>
</dbReference>
<dbReference type="AlphaFoldDB" id="A0A6J7H773"/>
<sequence>MGIRRVVTGHDAQGKSVFARDESVEALELPLFPGWQFFDIWGGDSTPRFPDGGELPTAATYFPPLHGFRFTFSTIPPVDTPPAVGVDEVEGLAEVERALPGMMSHLEADGMHTTDSIDFEVVISGKVYLQLDSGEERLLLPGDTVVQNGTRHVWRNPGPEPCLLAVVMIGAHRVKD</sequence>
<evidence type="ECO:0000313" key="1">
    <source>
        <dbReference type="EMBL" id="CAB4914928.1"/>
    </source>
</evidence>
<dbReference type="InterPro" id="IPR047142">
    <property type="entry name" value="OryJ/VirC-like"/>
</dbReference>
<dbReference type="SUPFAM" id="SSF51182">
    <property type="entry name" value="RmlC-like cupins"/>
    <property type="match status" value="1"/>
</dbReference>
<accession>A0A6J7H773</accession>